<name>A0ABY7JUW1_9ACTN</name>
<feature type="domain" description="SAF" evidence="3">
    <location>
        <begin position="61"/>
        <end position="123"/>
    </location>
</feature>
<keyword evidence="2" id="KW-0472">Membrane</keyword>
<feature type="region of interest" description="Disordered" evidence="1">
    <location>
        <begin position="1"/>
        <end position="28"/>
    </location>
</feature>
<evidence type="ECO:0000256" key="2">
    <source>
        <dbReference type="SAM" id="Phobius"/>
    </source>
</evidence>
<protein>
    <submittedName>
        <fullName evidence="4">SAF domain-containing protein</fullName>
    </submittedName>
</protein>
<dbReference type="CDD" id="cd11614">
    <property type="entry name" value="SAF_CpaB_FlgA_like"/>
    <property type="match status" value="1"/>
</dbReference>
<gene>
    <name evidence="4" type="ORF">M6B22_14895</name>
</gene>
<dbReference type="Gene3D" id="3.90.1210.10">
    <property type="entry name" value="Antifreeze-like/N-acetylneuraminic acid synthase C-terminal domain"/>
    <property type="match status" value="1"/>
</dbReference>
<dbReference type="InterPro" id="IPR036732">
    <property type="entry name" value="AFP_Neu5c_C_sf"/>
</dbReference>
<evidence type="ECO:0000313" key="5">
    <source>
        <dbReference type="Proteomes" id="UP001164693"/>
    </source>
</evidence>
<organism evidence="4 5">
    <name type="scientific">Jatrophihabitans cynanchi</name>
    <dbReference type="NCBI Taxonomy" id="2944128"/>
    <lineage>
        <taxon>Bacteria</taxon>
        <taxon>Bacillati</taxon>
        <taxon>Actinomycetota</taxon>
        <taxon>Actinomycetes</taxon>
        <taxon>Jatrophihabitantales</taxon>
        <taxon>Jatrophihabitantaceae</taxon>
        <taxon>Jatrophihabitans</taxon>
    </lineage>
</organism>
<dbReference type="InterPro" id="IPR013974">
    <property type="entry name" value="SAF"/>
</dbReference>
<sequence>MSVQTSPSHVVGNGRAGLTPPPGQPLPTRARRRGLIAVGVLLVAASALAAAVLYSSAGGKVTVIVTARPVAVGHVITRGDLSTAQLSANSVPAFAATHMNRVVGKVAAVGLVAGQVLNPDMITDQAPLPMDSAVVGVALKPGQLPADGLRTGDHVMVVILAPASGTSASVTAPTVLAASAPVVGSVALPAASGYVVSVAVPRSSAAQLASASTSGLVALVKVGG</sequence>
<reference evidence="4" key="1">
    <citation type="submission" date="2022-05" db="EMBL/GenBank/DDBJ databases">
        <title>Jatrophihabitans sp. SB3-54 whole genome sequence.</title>
        <authorList>
            <person name="Suh M.K."/>
            <person name="Eom M.K."/>
            <person name="Kim J.S."/>
            <person name="Kim H.S."/>
            <person name="Do H.E."/>
            <person name="Shin Y.K."/>
            <person name="Lee J.-S."/>
        </authorList>
    </citation>
    <scope>NUCLEOTIDE SEQUENCE</scope>
    <source>
        <strain evidence="4">SB3-54</strain>
    </source>
</reference>
<keyword evidence="2" id="KW-1133">Transmembrane helix</keyword>
<dbReference type="EMBL" id="CP097463">
    <property type="protein sequence ID" value="WAX55820.1"/>
    <property type="molecule type" value="Genomic_DNA"/>
</dbReference>
<proteinExistence type="predicted"/>
<keyword evidence="5" id="KW-1185">Reference proteome</keyword>
<dbReference type="Proteomes" id="UP001164693">
    <property type="component" value="Chromosome"/>
</dbReference>
<dbReference type="SMART" id="SM00858">
    <property type="entry name" value="SAF"/>
    <property type="match status" value="1"/>
</dbReference>
<dbReference type="Pfam" id="PF08666">
    <property type="entry name" value="SAF"/>
    <property type="match status" value="1"/>
</dbReference>
<dbReference type="SUPFAM" id="SSF51269">
    <property type="entry name" value="AFP III-like domain"/>
    <property type="match status" value="1"/>
</dbReference>
<evidence type="ECO:0000259" key="3">
    <source>
        <dbReference type="SMART" id="SM00858"/>
    </source>
</evidence>
<keyword evidence="2" id="KW-0812">Transmembrane</keyword>
<feature type="transmembrane region" description="Helical" evidence="2">
    <location>
        <begin position="34"/>
        <end position="54"/>
    </location>
</feature>
<dbReference type="RefSeq" id="WP_269442343.1">
    <property type="nucleotide sequence ID" value="NZ_CP097463.1"/>
</dbReference>
<evidence type="ECO:0000313" key="4">
    <source>
        <dbReference type="EMBL" id="WAX55820.1"/>
    </source>
</evidence>
<accession>A0ABY7JUW1</accession>
<evidence type="ECO:0000256" key="1">
    <source>
        <dbReference type="SAM" id="MobiDB-lite"/>
    </source>
</evidence>